<dbReference type="PANTHER" id="PTHR47843">
    <property type="entry name" value="BTB DOMAIN-CONTAINING PROTEIN-RELATED"/>
    <property type="match status" value="1"/>
</dbReference>
<dbReference type="Gene3D" id="3.30.710.10">
    <property type="entry name" value="Potassium Channel Kv1.1, Chain A"/>
    <property type="match status" value="1"/>
</dbReference>
<evidence type="ECO:0000313" key="3">
    <source>
        <dbReference type="Proteomes" id="UP000800092"/>
    </source>
</evidence>
<evidence type="ECO:0000259" key="1">
    <source>
        <dbReference type="PROSITE" id="PS50097"/>
    </source>
</evidence>
<organism evidence="2 3">
    <name type="scientific">Viridothelium virens</name>
    <name type="common">Speckled blister lichen</name>
    <name type="synonym">Trypethelium virens</name>
    <dbReference type="NCBI Taxonomy" id="1048519"/>
    <lineage>
        <taxon>Eukaryota</taxon>
        <taxon>Fungi</taxon>
        <taxon>Dikarya</taxon>
        <taxon>Ascomycota</taxon>
        <taxon>Pezizomycotina</taxon>
        <taxon>Dothideomycetes</taxon>
        <taxon>Dothideomycetes incertae sedis</taxon>
        <taxon>Trypetheliales</taxon>
        <taxon>Trypetheliaceae</taxon>
        <taxon>Viridothelium</taxon>
    </lineage>
</organism>
<dbReference type="PROSITE" id="PS50097">
    <property type="entry name" value="BTB"/>
    <property type="match status" value="1"/>
</dbReference>
<dbReference type="OrthoDB" id="194443at2759"/>
<evidence type="ECO:0000313" key="2">
    <source>
        <dbReference type="EMBL" id="KAF2237143.1"/>
    </source>
</evidence>
<dbReference type="Proteomes" id="UP000800092">
    <property type="component" value="Unassembled WGS sequence"/>
</dbReference>
<sequence>MAASKEIQKLHRQVDGAFPLLQNDFLRLGPMIAIKVGSPEGSNVETFWVHERVICFYSPFFDRRCHDDDQNESGDRIVELHDGDPDVFALFVQQIYTGNCAYGSDHAPAVDAEKLIALYAFADMVEVPALKDEVIDKMIDLLVNGWFHIYREQVRMVYQNTAEGSGLRKLVCYDVLDTVARNPDEGITFLWEGGDGEGREFAAEFPDFFYDLTILRAKEVDFRIKYRNCIFHEHSEDGLCRYRRSRRNSFEFYHRGLPRYQER</sequence>
<dbReference type="CDD" id="cd18186">
    <property type="entry name" value="BTB_POZ_ZBTB_KLHL-like"/>
    <property type="match status" value="1"/>
</dbReference>
<dbReference type="Pfam" id="PF00651">
    <property type="entry name" value="BTB"/>
    <property type="match status" value="1"/>
</dbReference>
<dbReference type="InterPro" id="IPR000210">
    <property type="entry name" value="BTB/POZ_dom"/>
</dbReference>
<keyword evidence="3" id="KW-1185">Reference proteome</keyword>
<feature type="domain" description="BTB" evidence="1">
    <location>
        <begin position="30"/>
        <end position="104"/>
    </location>
</feature>
<dbReference type="EMBL" id="ML991781">
    <property type="protein sequence ID" value="KAF2237143.1"/>
    <property type="molecule type" value="Genomic_DNA"/>
</dbReference>
<accession>A0A6A6HHY5</accession>
<dbReference type="SUPFAM" id="SSF54695">
    <property type="entry name" value="POZ domain"/>
    <property type="match status" value="1"/>
</dbReference>
<protein>
    <recommendedName>
        <fullName evidence="1">BTB domain-containing protein</fullName>
    </recommendedName>
</protein>
<name>A0A6A6HHY5_VIRVR</name>
<gene>
    <name evidence="2" type="ORF">EV356DRAFT_26759</name>
</gene>
<proteinExistence type="predicted"/>
<reference evidence="2" key="1">
    <citation type="journal article" date="2020" name="Stud. Mycol.">
        <title>101 Dothideomycetes genomes: a test case for predicting lifestyles and emergence of pathogens.</title>
        <authorList>
            <person name="Haridas S."/>
            <person name="Albert R."/>
            <person name="Binder M."/>
            <person name="Bloem J."/>
            <person name="Labutti K."/>
            <person name="Salamov A."/>
            <person name="Andreopoulos B."/>
            <person name="Baker S."/>
            <person name="Barry K."/>
            <person name="Bills G."/>
            <person name="Bluhm B."/>
            <person name="Cannon C."/>
            <person name="Castanera R."/>
            <person name="Culley D."/>
            <person name="Daum C."/>
            <person name="Ezra D."/>
            <person name="Gonzalez J."/>
            <person name="Henrissat B."/>
            <person name="Kuo A."/>
            <person name="Liang C."/>
            <person name="Lipzen A."/>
            <person name="Lutzoni F."/>
            <person name="Magnuson J."/>
            <person name="Mondo S."/>
            <person name="Nolan M."/>
            <person name="Ohm R."/>
            <person name="Pangilinan J."/>
            <person name="Park H.-J."/>
            <person name="Ramirez L."/>
            <person name="Alfaro M."/>
            <person name="Sun H."/>
            <person name="Tritt A."/>
            <person name="Yoshinaga Y."/>
            <person name="Zwiers L.-H."/>
            <person name="Turgeon B."/>
            <person name="Goodwin S."/>
            <person name="Spatafora J."/>
            <person name="Crous P."/>
            <person name="Grigoriev I."/>
        </authorList>
    </citation>
    <scope>NUCLEOTIDE SEQUENCE</scope>
    <source>
        <strain evidence="2">Tuck. ex Michener</strain>
    </source>
</reference>
<dbReference type="AlphaFoldDB" id="A0A6A6HHY5"/>
<dbReference type="InterPro" id="IPR011333">
    <property type="entry name" value="SKP1/BTB/POZ_sf"/>
</dbReference>